<evidence type="ECO:0000256" key="1">
    <source>
        <dbReference type="ARBA" id="ARBA00005254"/>
    </source>
</evidence>
<evidence type="ECO:0000313" key="3">
    <source>
        <dbReference type="Proteomes" id="UP000245768"/>
    </source>
</evidence>
<dbReference type="InterPro" id="IPR001753">
    <property type="entry name" value="Enoyl-CoA_hydra/iso"/>
</dbReference>
<dbReference type="EMBL" id="KZ819634">
    <property type="protein sequence ID" value="PWN93735.1"/>
    <property type="molecule type" value="Genomic_DNA"/>
</dbReference>
<dbReference type="Proteomes" id="UP000245768">
    <property type="component" value="Unassembled WGS sequence"/>
</dbReference>
<dbReference type="InterPro" id="IPR051053">
    <property type="entry name" value="ECH/Chromodomain_protein"/>
</dbReference>
<accession>A0A316Z0T9</accession>
<protein>
    <submittedName>
        <fullName evidence="2">ClpP/crotonase</fullName>
    </submittedName>
</protein>
<dbReference type="STRING" id="215250.A0A316Z0T9"/>
<proteinExistence type="inferred from homology"/>
<sequence length="320" mass="34524">MKPSVFENPHPAINSIDVSSFRYESYGWRDILVRLDAGTGVLTVELNRPARHNAFTNDMCHSLVFAFELADADARVRAVVFTGKGKSFCAGADLSEGFGADASLPINAHRDGGGQVSGAVLRCRKPVVAAMNGNAVGVGITMALPADMRFVSRDAKLALPFVKRGITMEAMSAYILPRLIGHKNALEVSLTGDTYLAADSPFAGLFNAILPAEAVLPRAVEVATKLATQNSVVSMALNKMLIWRTPDSPEATHLLDSACIAATSKSADAKEGVQSFLEKRKPKFTGAVQDLDHFGFYPWWTQVDTDVPRRKVRGDSKSKL</sequence>
<organism evidence="2 3">
    <name type="scientific">Acaromyces ingoldii</name>
    <dbReference type="NCBI Taxonomy" id="215250"/>
    <lineage>
        <taxon>Eukaryota</taxon>
        <taxon>Fungi</taxon>
        <taxon>Dikarya</taxon>
        <taxon>Basidiomycota</taxon>
        <taxon>Ustilaginomycotina</taxon>
        <taxon>Exobasidiomycetes</taxon>
        <taxon>Exobasidiales</taxon>
        <taxon>Cryptobasidiaceae</taxon>
        <taxon>Acaromyces</taxon>
    </lineage>
</organism>
<dbReference type="OrthoDB" id="2018133at2759"/>
<dbReference type="InParanoid" id="A0A316Z0T9"/>
<dbReference type="InterPro" id="IPR014748">
    <property type="entry name" value="Enoyl-CoA_hydra_C"/>
</dbReference>
<evidence type="ECO:0000313" key="2">
    <source>
        <dbReference type="EMBL" id="PWN93735.1"/>
    </source>
</evidence>
<dbReference type="Gene3D" id="3.90.226.10">
    <property type="entry name" value="2-enoyl-CoA Hydratase, Chain A, domain 1"/>
    <property type="match status" value="1"/>
</dbReference>
<dbReference type="PANTHER" id="PTHR43684:SF4">
    <property type="entry name" value="ENOYL-COA HYDRATASE_ISOMERASE FAMILY PROTEIN (AFU_ORTHOLOGUE AFUA_1G01890)"/>
    <property type="match status" value="1"/>
</dbReference>
<dbReference type="Gene3D" id="1.10.12.10">
    <property type="entry name" value="Lyase 2-enoyl-coa Hydratase, Chain A, domain 2"/>
    <property type="match status" value="1"/>
</dbReference>
<dbReference type="RefSeq" id="XP_025380933.1">
    <property type="nucleotide sequence ID" value="XM_025524684.1"/>
</dbReference>
<name>A0A316Z0T9_9BASI</name>
<reference evidence="2 3" key="1">
    <citation type="journal article" date="2018" name="Mol. Biol. Evol.">
        <title>Broad Genomic Sampling Reveals a Smut Pathogenic Ancestry of the Fungal Clade Ustilaginomycotina.</title>
        <authorList>
            <person name="Kijpornyongpan T."/>
            <person name="Mondo S.J."/>
            <person name="Barry K."/>
            <person name="Sandor L."/>
            <person name="Lee J."/>
            <person name="Lipzen A."/>
            <person name="Pangilinan J."/>
            <person name="LaButti K."/>
            <person name="Hainaut M."/>
            <person name="Henrissat B."/>
            <person name="Grigoriev I.V."/>
            <person name="Spatafora J.W."/>
            <person name="Aime M.C."/>
        </authorList>
    </citation>
    <scope>NUCLEOTIDE SEQUENCE [LARGE SCALE GENOMIC DNA]</scope>
    <source>
        <strain evidence="2 3">MCA 4198</strain>
    </source>
</reference>
<gene>
    <name evidence="2" type="ORF">FA10DRAFT_299088</name>
</gene>
<dbReference type="SUPFAM" id="SSF52096">
    <property type="entry name" value="ClpP/crotonase"/>
    <property type="match status" value="1"/>
</dbReference>
<dbReference type="CDD" id="cd06558">
    <property type="entry name" value="crotonase-like"/>
    <property type="match status" value="1"/>
</dbReference>
<dbReference type="GeneID" id="37046600"/>
<dbReference type="AlphaFoldDB" id="A0A316Z0T9"/>
<dbReference type="InterPro" id="IPR029045">
    <property type="entry name" value="ClpP/crotonase-like_dom_sf"/>
</dbReference>
<dbReference type="PANTHER" id="PTHR43684">
    <property type="match status" value="1"/>
</dbReference>
<dbReference type="Pfam" id="PF00378">
    <property type="entry name" value="ECH_1"/>
    <property type="match status" value="1"/>
</dbReference>
<comment type="similarity">
    <text evidence="1">Belongs to the enoyl-CoA hydratase/isomerase family.</text>
</comment>
<keyword evidence="3" id="KW-1185">Reference proteome</keyword>